<dbReference type="GeneID" id="19151231"/>
<dbReference type="Proteomes" id="UP000053841">
    <property type="component" value="Unassembled WGS sequence"/>
</dbReference>
<name>W6YUD1_COCC2</name>
<dbReference type="RefSeq" id="XP_007706810.1">
    <property type="nucleotide sequence ID" value="XM_007708620.1"/>
</dbReference>
<dbReference type="EMBL" id="KI964539">
    <property type="protein sequence ID" value="EUC39049.1"/>
    <property type="molecule type" value="Genomic_DNA"/>
</dbReference>
<organism evidence="1 2">
    <name type="scientific">Cochliobolus carbonum (strain 26-R-13)</name>
    <name type="common">Maize leaf spot fungus</name>
    <name type="synonym">Bipolaris zeicola</name>
    <dbReference type="NCBI Taxonomy" id="930089"/>
    <lineage>
        <taxon>Eukaryota</taxon>
        <taxon>Fungi</taxon>
        <taxon>Dikarya</taxon>
        <taxon>Ascomycota</taxon>
        <taxon>Pezizomycotina</taxon>
        <taxon>Dothideomycetes</taxon>
        <taxon>Pleosporomycetidae</taxon>
        <taxon>Pleosporales</taxon>
        <taxon>Pleosporineae</taxon>
        <taxon>Pleosporaceae</taxon>
        <taxon>Bipolaris</taxon>
    </lineage>
</organism>
<evidence type="ECO:0000313" key="1">
    <source>
        <dbReference type="EMBL" id="EUC39049.1"/>
    </source>
</evidence>
<dbReference type="KEGG" id="bze:COCCADRAFT_81740"/>
<feature type="non-terminal residue" evidence="1">
    <location>
        <position position="1"/>
    </location>
</feature>
<reference evidence="1 2" key="1">
    <citation type="journal article" date="2013" name="PLoS Genet.">
        <title>Comparative genome structure, secondary metabolite, and effector coding capacity across Cochliobolus pathogens.</title>
        <authorList>
            <person name="Condon B.J."/>
            <person name="Leng Y."/>
            <person name="Wu D."/>
            <person name="Bushley K.E."/>
            <person name="Ohm R.A."/>
            <person name="Otillar R."/>
            <person name="Martin J."/>
            <person name="Schackwitz W."/>
            <person name="Grimwood J."/>
            <person name="MohdZainudin N."/>
            <person name="Xue C."/>
            <person name="Wang R."/>
            <person name="Manning V.A."/>
            <person name="Dhillon B."/>
            <person name="Tu Z.J."/>
            <person name="Steffenson B.J."/>
            <person name="Salamov A."/>
            <person name="Sun H."/>
            <person name="Lowry S."/>
            <person name="LaButti K."/>
            <person name="Han J."/>
            <person name="Copeland A."/>
            <person name="Lindquist E."/>
            <person name="Barry K."/>
            <person name="Schmutz J."/>
            <person name="Baker S.E."/>
            <person name="Ciuffetti L.M."/>
            <person name="Grigoriev I.V."/>
            <person name="Zhong S."/>
            <person name="Turgeon B.G."/>
        </authorList>
    </citation>
    <scope>NUCLEOTIDE SEQUENCE [LARGE SCALE GENOMIC DNA]</scope>
    <source>
        <strain evidence="1 2">26-R-13</strain>
    </source>
</reference>
<gene>
    <name evidence="1" type="ORF">COCCADRAFT_81740</name>
</gene>
<dbReference type="HOGENOM" id="CLU_2474892_0_0_1"/>
<accession>W6YUD1</accession>
<protein>
    <submittedName>
        <fullName evidence="1">Uncharacterized protein</fullName>
    </submittedName>
</protein>
<keyword evidence="2" id="KW-1185">Reference proteome</keyword>
<proteinExistence type="predicted"/>
<sequence>SELSWQPYPTNLYGVFANLKGLVRPPKAYTKREYARAAVVSLNHFTDRAGISGEGRDLTIRFVYFIFTASNPGLPSQNILSNHATSVL</sequence>
<dbReference type="AlphaFoldDB" id="W6YUD1"/>
<evidence type="ECO:0000313" key="2">
    <source>
        <dbReference type="Proteomes" id="UP000053841"/>
    </source>
</evidence>